<dbReference type="InterPro" id="IPR036877">
    <property type="entry name" value="SUI1_dom_sf"/>
</dbReference>
<dbReference type="PIRSF" id="PIRSF037511">
    <property type="entry name" value="Transl_init_SUI1_pro"/>
    <property type="match status" value="1"/>
</dbReference>
<dbReference type="PANTHER" id="PTHR12789">
    <property type="entry name" value="DENSITY-REGULATED PROTEIN HOMOLOG"/>
    <property type="match status" value="1"/>
</dbReference>
<name>A0ABX7MR97_9GAMM</name>
<dbReference type="GO" id="GO:0003743">
    <property type="term" value="F:translation initiation factor activity"/>
    <property type="evidence" value="ECO:0007669"/>
    <property type="project" value="UniProtKB-KW"/>
</dbReference>
<reference evidence="5 6" key="1">
    <citation type="submission" date="2021-03" db="EMBL/GenBank/DDBJ databases">
        <title>Genome sequencing of Marinobacter sp. LPB0319.</title>
        <authorList>
            <person name="Kim J."/>
        </authorList>
    </citation>
    <scope>NUCLEOTIDE SEQUENCE [LARGE SCALE GENOMIC DNA]</scope>
    <source>
        <strain evidence="5 6">LPB0319</strain>
    </source>
</reference>
<dbReference type="EMBL" id="CP071247">
    <property type="protein sequence ID" value="QSP94669.1"/>
    <property type="molecule type" value="Genomic_DNA"/>
</dbReference>
<protein>
    <submittedName>
        <fullName evidence="5">Translation initiation factor Sui1</fullName>
    </submittedName>
</protein>
<dbReference type="PANTHER" id="PTHR12789:SF0">
    <property type="entry name" value="DENSITY-REGULATED PROTEIN"/>
    <property type="match status" value="1"/>
</dbReference>
<keyword evidence="5" id="KW-0396">Initiation factor</keyword>
<dbReference type="Pfam" id="PF01253">
    <property type="entry name" value="SUI1"/>
    <property type="match status" value="1"/>
</dbReference>
<dbReference type="InterPro" id="IPR001950">
    <property type="entry name" value="SUI1"/>
</dbReference>
<proteinExistence type="inferred from homology"/>
<dbReference type="NCBIfam" id="NF005297">
    <property type="entry name" value="PRK06824.1"/>
    <property type="match status" value="1"/>
</dbReference>
<dbReference type="NCBIfam" id="TIGR01158">
    <property type="entry name" value="SUI1_rel"/>
    <property type="match status" value="1"/>
</dbReference>
<comment type="similarity">
    <text evidence="1">Belongs to the SUI1 family.</text>
</comment>
<organism evidence="5 6">
    <name type="scientific">Marinobacter salinisoli</name>
    <dbReference type="NCBI Taxonomy" id="2769486"/>
    <lineage>
        <taxon>Bacteria</taxon>
        <taxon>Pseudomonadati</taxon>
        <taxon>Pseudomonadota</taxon>
        <taxon>Gammaproteobacteria</taxon>
        <taxon>Pseudomonadales</taxon>
        <taxon>Marinobacteraceae</taxon>
        <taxon>Marinobacter</taxon>
    </lineage>
</organism>
<evidence type="ECO:0000256" key="3">
    <source>
        <dbReference type="ARBA" id="ARBA00022917"/>
    </source>
</evidence>
<dbReference type="InterPro" id="IPR050318">
    <property type="entry name" value="DENR/SUI1_TIF"/>
</dbReference>
<evidence type="ECO:0000256" key="1">
    <source>
        <dbReference type="ARBA" id="ARBA00005422"/>
    </source>
</evidence>
<feature type="domain" description="SUI1" evidence="4">
    <location>
        <begin position="44"/>
        <end position="110"/>
    </location>
</feature>
<evidence type="ECO:0000256" key="2">
    <source>
        <dbReference type="ARBA" id="ARBA00022845"/>
    </source>
</evidence>
<keyword evidence="3" id="KW-0648">Protein biosynthesis</keyword>
<dbReference type="SUPFAM" id="SSF55159">
    <property type="entry name" value="eIF1-like"/>
    <property type="match status" value="1"/>
</dbReference>
<dbReference type="CDD" id="cd11567">
    <property type="entry name" value="YciH_like"/>
    <property type="match status" value="1"/>
</dbReference>
<dbReference type="PROSITE" id="PS50296">
    <property type="entry name" value="SUI1"/>
    <property type="match status" value="1"/>
</dbReference>
<evidence type="ECO:0000313" key="5">
    <source>
        <dbReference type="EMBL" id="QSP94669.1"/>
    </source>
</evidence>
<evidence type="ECO:0000259" key="4">
    <source>
        <dbReference type="PROSITE" id="PS50296"/>
    </source>
</evidence>
<dbReference type="Gene3D" id="3.30.780.10">
    <property type="entry name" value="SUI1-like domain"/>
    <property type="match status" value="1"/>
</dbReference>
<accession>A0ABX7MR97</accession>
<keyword evidence="2" id="KW-0810">Translation regulation</keyword>
<dbReference type="InterPro" id="IPR005872">
    <property type="entry name" value="SUI1_arc_bac"/>
</dbReference>
<dbReference type="Proteomes" id="UP000663555">
    <property type="component" value="Chromosome"/>
</dbReference>
<gene>
    <name evidence="5" type="ORF">LPB19_16090</name>
</gene>
<sequence>MKKRNEGGLVFSTEHGRMCPGCHNPVAECSCSAPERPKGDGVVRVSRETKGRKGKGVTLVTGIPMDDKELKAYAKVLKAKCGTGGTVKDGVVEIQGDQRDILVPLLQQKGWTVKRSGG</sequence>
<evidence type="ECO:0000313" key="6">
    <source>
        <dbReference type="Proteomes" id="UP000663555"/>
    </source>
</evidence>
<dbReference type="RefSeq" id="WP_206643889.1">
    <property type="nucleotide sequence ID" value="NZ_CP071247.1"/>
</dbReference>
<keyword evidence="6" id="KW-1185">Reference proteome</keyword>